<dbReference type="RefSeq" id="WP_168875844.1">
    <property type="nucleotide sequence ID" value="NZ_JABAIM010000001.1"/>
</dbReference>
<comment type="caution">
    <text evidence="1">The sequence shown here is derived from an EMBL/GenBank/DDBJ whole genome shotgun (WGS) entry which is preliminary data.</text>
</comment>
<name>A0A847S519_9NEIS</name>
<evidence type="ECO:0000313" key="1">
    <source>
        <dbReference type="EMBL" id="NLR74217.1"/>
    </source>
</evidence>
<dbReference type="EMBL" id="JABAIM010000001">
    <property type="protein sequence ID" value="NLR74217.1"/>
    <property type="molecule type" value="Genomic_DNA"/>
</dbReference>
<accession>A0A847S519</accession>
<evidence type="ECO:0000313" key="2">
    <source>
        <dbReference type="Proteomes" id="UP000587991"/>
    </source>
</evidence>
<reference evidence="1 2" key="1">
    <citation type="submission" date="2020-04" db="EMBL/GenBank/DDBJ databases">
        <title>Draft genome of Leeia sp. IMCC25680.</title>
        <authorList>
            <person name="Song J."/>
            <person name="Cho J.-C."/>
        </authorList>
    </citation>
    <scope>NUCLEOTIDE SEQUENCE [LARGE SCALE GENOMIC DNA]</scope>
    <source>
        <strain evidence="1 2">IMCC25680</strain>
    </source>
</reference>
<keyword evidence="2" id="KW-1185">Reference proteome</keyword>
<dbReference type="AlphaFoldDB" id="A0A847S519"/>
<sequence length="507" mass="52928">MGAHATQETLALLKLAQKAALPDEIAKAFNQAASPTQGLTAYDLQAPALTLYPVLTPLRNKIPRVSGKGGTQASWRAITGINVNNLAAGVAEGRRGGVIATSTSEYVAAYRGLGLEDYVSFEAEYAAEGFDDVKARAVEGLLRSLMIGEEGVILGGNTSMPLGTTPQPTLIGSTTGGSLATGTLSVVAVGLGFDAFWALGGWNNGQQGSTINLATAQVPTVVNRSNADGTSDSYGGGAARKSTAATVSITGPNGSATASVVPMANAVAYAWYWGAAGAEVLGAVTTINSVSITANASGTQTAASLPASDNSVNSLEFDGILTQIAKSGSGAYVKTLPTGTPGVGSTLTADNAGGIVELEDAFFAFWSQYRLSPEVIYVNAQQLLDMNRKILIGGGAPLVRFNLDGNNPGAYNPSAVIGSYLNKITNTQVKIEVHPNVPPGTILFWSDNLPYKLSGIQNAVQIRTRRDYYQLEWPLRTRKYEYGVYTDQVLQNFFPPAFGIITNIARG</sequence>
<proteinExistence type="predicted"/>
<gene>
    <name evidence="1" type="ORF">HF682_03495</name>
</gene>
<dbReference type="Proteomes" id="UP000587991">
    <property type="component" value="Unassembled WGS sequence"/>
</dbReference>
<protein>
    <submittedName>
        <fullName evidence="1">Uncharacterized protein</fullName>
    </submittedName>
</protein>
<organism evidence="1 2">
    <name type="scientific">Leeia aquatica</name>
    <dbReference type="NCBI Taxonomy" id="2725557"/>
    <lineage>
        <taxon>Bacteria</taxon>
        <taxon>Pseudomonadati</taxon>
        <taxon>Pseudomonadota</taxon>
        <taxon>Betaproteobacteria</taxon>
        <taxon>Neisseriales</taxon>
        <taxon>Leeiaceae</taxon>
        <taxon>Leeia</taxon>
    </lineage>
</organism>